<accession>A0A9Q8FP91</accession>
<dbReference type="GO" id="GO:0016747">
    <property type="term" value="F:acyltransferase activity, transferring groups other than amino-acyl groups"/>
    <property type="evidence" value="ECO:0007669"/>
    <property type="project" value="InterPro"/>
</dbReference>
<dbReference type="PANTHER" id="PTHR43617:SF38">
    <property type="entry name" value="N-ACETYLTRANSFERASE DOMAIN-CONTAINING PROTEIN"/>
    <property type="match status" value="1"/>
</dbReference>
<gene>
    <name evidence="2" type="ORF">ERX40_08515</name>
</gene>
<proteinExistence type="predicted"/>
<comment type="caution">
    <text evidence="2">The sequence shown here is derived from an EMBL/GenBank/DDBJ whole genome shotgun (WGS) entry which is preliminary data.</text>
</comment>
<dbReference type="Gene3D" id="3.40.630.30">
    <property type="match status" value="1"/>
</dbReference>
<dbReference type="InterPro" id="IPR000182">
    <property type="entry name" value="GNAT_dom"/>
</dbReference>
<dbReference type="Pfam" id="PF00583">
    <property type="entry name" value="Acetyltransf_1"/>
    <property type="match status" value="1"/>
</dbReference>
<name>A0A9Q8FP91_9STAP</name>
<keyword evidence="3" id="KW-1185">Reference proteome</keyword>
<feature type="domain" description="N-acetyltransferase" evidence="1">
    <location>
        <begin position="2"/>
        <end position="158"/>
    </location>
</feature>
<dbReference type="RefSeq" id="WP_133418073.1">
    <property type="nucleotide sequence ID" value="NZ_SCWD01000003.1"/>
</dbReference>
<reference evidence="2 3" key="1">
    <citation type="submission" date="2019-01" db="EMBL/GenBank/DDBJ databases">
        <title>Draft genome sequences of the type strains of six Macrococcus species.</title>
        <authorList>
            <person name="Mazhar S."/>
            <person name="Altermann E."/>
            <person name="Hill C."/>
            <person name="Mcauliffe O."/>
        </authorList>
    </citation>
    <scope>NUCLEOTIDE SEQUENCE [LARGE SCALE GENOMIC DNA]</scope>
    <source>
        <strain evidence="2 3">ATCC 51828</strain>
    </source>
</reference>
<dbReference type="PANTHER" id="PTHR43617">
    <property type="entry name" value="L-AMINO ACID N-ACETYLTRANSFERASE"/>
    <property type="match status" value="1"/>
</dbReference>
<dbReference type="InterPro" id="IPR016181">
    <property type="entry name" value="Acyl_CoA_acyltransferase"/>
</dbReference>
<dbReference type="OrthoDB" id="794462at2"/>
<dbReference type="PROSITE" id="PS51186">
    <property type="entry name" value="GNAT"/>
    <property type="match status" value="1"/>
</dbReference>
<organism evidence="2 3">
    <name type="scientific">Macrococcus carouselicus</name>
    <dbReference type="NCBI Taxonomy" id="69969"/>
    <lineage>
        <taxon>Bacteria</taxon>
        <taxon>Bacillati</taxon>
        <taxon>Bacillota</taxon>
        <taxon>Bacilli</taxon>
        <taxon>Bacillales</taxon>
        <taxon>Staphylococcaceae</taxon>
        <taxon>Macrococcus</taxon>
    </lineage>
</organism>
<dbReference type="EMBL" id="SCWD01000003">
    <property type="protein sequence ID" value="TDM00841.1"/>
    <property type="molecule type" value="Genomic_DNA"/>
</dbReference>
<evidence type="ECO:0000313" key="3">
    <source>
        <dbReference type="Proteomes" id="UP000295280"/>
    </source>
</evidence>
<dbReference type="SUPFAM" id="SSF55729">
    <property type="entry name" value="Acyl-CoA N-acyltransferases (Nat)"/>
    <property type="match status" value="1"/>
</dbReference>
<evidence type="ECO:0000313" key="2">
    <source>
        <dbReference type="EMBL" id="TDM00841.1"/>
    </source>
</evidence>
<dbReference type="InterPro" id="IPR050276">
    <property type="entry name" value="MshD_Acetyltransferase"/>
</dbReference>
<dbReference type="CDD" id="cd04301">
    <property type="entry name" value="NAT_SF"/>
    <property type="match status" value="1"/>
</dbReference>
<protein>
    <submittedName>
        <fullName evidence="2">GNAT family N-acetyltransferase</fullName>
    </submittedName>
</protein>
<dbReference type="AlphaFoldDB" id="A0A9Q8FP91"/>
<sequence>MVNIRQATTEDISAIRRVATMAWHDTYQNILAASTIVQFLAAAYSDERLEKRLESSLFLVAEADGQVVGFTNLINGTELYLSAIYVIPGFQRQNIGGRLIDEGLKICSDYNELFVEVATDNQIACQFYHKYGFELVREYEENLFGEMVTTGLLKKSLK</sequence>
<dbReference type="Proteomes" id="UP000295280">
    <property type="component" value="Unassembled WGS sequence"/>
</dbReference>
<evidence type="ECO:0000259" key="1">
    <source>
        <dbReference type="PROSITE" id="PS51186"/>
    </source>
</evidence>